<evidence type="ECO:0000313" key="3">
    <source>
        <dbReference type="Proteomes" id="UP000692954"/>
    </source>
</evidence>
<feature type="coiled-coil region" evidence="1">
    <location>
        <begin position="538"/>
        <end position="565"/>
    </location>
</feature>
<organism evidence="2 3">
    <name type="scientific">Paramecium sonneborni</name>
    <dbReference type="NCBI Taxonomy" id="65129"/>
    <lineage>
        <taxon>Eukaryota</taxon>
        <taxon>Sar</taxon>
        <taxon>Alveolata</taxon>
        <taxon>Ciliophora</taxon>
        <taxon>Intramacronucleata</taxon>
        <taxon>Oligohymenophorea</taxon>
        <taxon>Peniculida</taxon>
        <taxon>Parameciidae</taxon>
        <taxon>Paramecium</taxon>
    </lineage>
</organism>
<accession>A0A8S1MX09</accession>
<keyword evidence="3" id="KW-1185">Reference proteome</keyword>
<sequence>MSKNSNTQQNEQKPYFKIIFDSEQSEYVNSTLVFKEMVKKYVYQLNYYQSQIMISDLILLWESGQLKDKLNISGYIELKSLFQDFFQIQASKNTSTILPICFINKEGNKRQIITKYQVDTKLKSLEKQFDELLPKLSQYIDFNGKELNVVIDTALNIQQQQLQLIQSKYSQPNLDSYIQKRYFFKLYFTNPKKDYEQLSEGYFNEIFQSIKNVKSSLYKISVYDLLIEADFNTLKSVYFQVKNQSALEHFQIQQSIIGDLQLNNYFLTQLFISEQNIQNKNIQNKFLTEKNQEEYIQVQINEELNSFDLFQKAFQTNNAQIDLKFLKFKEELINQLKIKFWVFENEIPQNNDEFDNKIKEIFNNYSKAISIKIPFNRQFQSLIQSIIDNDKMEELIEQILNNKINQIDKYVLDKFQNQNFPELKTELGKIYEGNKQMYLIQLRNNPLIIQQVDIIMDYCTRINIIIQILRPQTQMTIDFTNSDQQDYLKQLFQQNFENCQDLGFDGQFFLESLQQTNKFCPLLSIDKSTSFKKYKKKFLVERQRKQALEKKIENQKKQKVAVKLQFLNYEKVNIFNFLKNQDYDQQQLSLYENNTWNQFQDSLIKECGIYLETQGKRLRELKFNEEKIKAQELCKVMQIPFQFIERIFNNSYEQMKEDDVIQDFASLFLEIRKEDIQCLKELQKYVEIDGGIIDNRKQELKEFFEQKGQIDYESLDDLRRGVESMFQQNRLDRFGKYFNAKDSILKIQQEFNKECNELLQSPLQFNQFKLEQSQLGLEIKEINKIIINFYEKQLIDYLRQVLLQ</sequence>
<dbReference type="Proteomes" id="UP000692954">
    <property type="component" value="Unassembled WGS sequence"/>
</dbReference>
<dbReference type="EMBL" id="CAJJDN010000048">
    <property type="protein sequence ID" value="CAD8085467.1"/>
    <property type="molecule type" value="Genomic_DNA"/>
</dbReference>
<evidence type="ECO:0000313" key="2">
    <source>
        <dbReference type="EMBL" id="CAD8085467.1"/>
    </source>
</evidence>
<proteinExistence type="predicted"/>
<name>A0A8S1MX09_9CILI</name>
<keyword evidence="1" id="KW-0175">Coiled coil</keyword>
<reference evidence="2" key="1">
    <citation type="submission" date="2021-01" db="EMBL/GenBank/DDBJ databases">
        <authorList>
            <consortium name="Genoscope - CEA"/>
            <person name="William W."/>
        </authorList>
    </citation>
    <scope>NUCLEOTIDE SEQUENCE</scope>
</reference>
<dbReference type="AlphaFoldDB" id="A0A8S1MX09"/>
<dbReference type="OrthoDB" id="309380at2759"/>
<evidence type="ECO:0000256" key="1">
    <source>
        <dbReference type="SAM" id="Coils"/>
    </source>
</evidence>
<protein>
    <submittedName>
        <fullName evidence="2">Uncharacterized protein</fullName>
    </submittedName>
</protein>
<gene>
    <name evidence="2" type="ORF">PSON_ATCC_30995.1.T0480172</name>
</gene>
<comment type="caution">
    <text evidence="2">The sequence shown here is derived from an EMBL/GenBank/DDBJ whole genome shotgun (WGS) entry which is preliminary data.</text>
</comment>